<accession>F3KU03</accession>
<evidence type="ECO:0000313" key="2">
    <source>
        <dbReference type="EMBL" id="EGI76755.1"/>
    </source>
</evidence>
<gene>
    <name evidence="2" type="ORF">HGR_09675</name>
</gene>
<feature type="compositionally biased region" description="Polar residues" evidence="1">
    <location>
        <begin position="62"/>
        <end position="78"/>
    </location>
</feature>
<organism evidence="2 3">
    <name type="scientific">Hylemonella gracilis ATCC 19624</name>
    <dbReference type="NCBI Taxonomy" id="887062"/>
    <lineage>
        <taxon>Bacteria</taxon>
        <taxon>Pseudomonadati</taxon>
        <taxon>Pseudomonadota</taxon>
        <taxon>Betaproteobacteria</taxon>
        <taxon>Burkholderiales</taxon>
        <taxon>Comamonadaceae</taxon>
        <taxon>Hylemonella</taxon>
    </lineage>
</organism>
<dbReference type="AlphaFoldDB" id="F3KU03"/>
<reference evidence="2 3" key="1">
    <citation type="journal article" date="2011" name="EMBO J.">
        <title>Structural diversity of bacterial flagellar motors.</title>
        <authorList>
            <person name="Chen S."/>
            <person name="Beeby M."/>
            <person name="Murphy G.E."/>
            <person name="Leadbetter J.R."/>
            <person name="Hendrixson D.R."/>
            <person name="Briegel A."/>
            <person name="Li Z."/>
            <person name="Shi J."/>
            <person name="Tocheva E.I."/>
            <person name="Muller A."/>
            <person name="Dobro M.J."/>
            <person name="Jensen G.J."/>
        </authorList>
    </citation>
    <scope>NUCLEOTIDE SEQUENCE [LARGE SCALE GENOMIC DNA]</scope>
    <source>
        <strain evidence="2 3">ATCC 19624</strain>
    </source>
</reference>
<dbReference type="EMBL" id="AEGR01000058">
    <property type="protein sequence ID" value="EGI76755.1"/>
    <property type="molecule type" value="Genomic_DNA"/>
</dbReference>
<dbReference type="STRING" id="887062.HGR_09675"/>
<sequence>MAVSSVNANSINTAAYVAPQQDASARQAEEVESARTQATEASETSEQQPQQSAPAPQESRPVVNSQGQTTGRLVNESA</sequence>
<dbReference type="OrthoDB" id="9905052at2"/>
<dbReference type="RefSeq" id="WP_006298000.1">
    <property type="nucleotide sequence ID" value="NZ_AEGR01000058.1"/>
</dbReference>
<name>F3KU03_9BURK</name>
<protein>
    <submittedName>
        <fullName evidence="2">Uncharacterized protein</fullName>
    </submittedName>
</protein>
<comment type="caution">
    <text evidence="2">The sequence shown here is derived from an EMBL/GenBank/DDBJ whole genome shotgun (WGS) entry which is preliminary data.</text>
</comment>
<keyword evidence="3" id="KW-1185">Reference proteome</keyword>
<feature type="compositionally biased region" description="Low complexity" evidence="1">
    <location>
        <begin position="39"/>
        <end position="59"/>
    </location>
</feature>
<evidence type="ECO:0000256" key="1">
    <source>
        <dbReference type="SAM" id="MobiDB-lite"/>
    </source>
</evidence>
<feature type="region of interest" description="Disordered" evidence="1">
    <location>
        <begin position="1"/>
        <end position="78"/>
    </location>
</feature>
<proteinExistence type="predicted"/>
<evidence type="ECO:0000313" key="3">
    <source>
        <dbReference type="Proteomes" id="UP000016368"/>
    </source>
</evidence>
<dbReference type="Proteomes" id="UP000016368">
    <property type="component" value="Unassembled WGS sequence"/>
</dbReference>
<feature type="compositionally biased region" description="Polar residues" evidence="1">
    <location>
        <begin position="1"/>
        <end position="13"/>
    </location>
</feature>